<evidence type="ECO:0000313" key="1">
    <source>
        <dbReference type="EMBL" id="QGJ89420.1"/>
    </source>
</evidence>
<accession>A0A649VAP5</accession>
<evidence type="ECO:0000313" key="2">
    <source>
        <dbReference type="Proteomes" id="UP000424003"/>
    </source>
</evidence>
<name>A0A649VAP5_9CAUD</name>
<reference evidence="1 2" key="1">
    <citation type="submission" date="2019-10" db="EMBL/GenBank/DDBJ databases">
        <authorList>
            <person name="Mahalingam V.A."/>
            <person name="Aull H.A."/>
            <person name="Garlena R.A."/>
            <person name="Russell D.A."/>
            <person name="Pope W.H."/>
            <person name="Jacobs-Sera D."/>
            <person name="Hatfull G.F."/>
        </authorList>
    </citation>
    <scope>NUCLEOTIDE SEQUENCE [LARGE SCALE GENOMIC DNA]</scope>
</reference>
<dbReference type="KEGG" id="vg:80005524"/>
<dbReference type="GeneID" id="80005524"/>
<proteinExistence type="predicted"/>
<keyword evidence="2" id="KW-1185">Reference proteome</keyword>
<dbReference type="EMBL" id="MN585986">
    <property type="protein sequence ID" value="QGJ89420.1"/>
    <property type="molecule type" value="Genomic_DNA"/>
</dbReference>
<gene>
    <name evidence="1" type="primary">15</name>
    <name evidence="1" type="ORF">PBI_ARIADNE_15</name>
</gene>
<dbReference type="Proteomes" id="UP000424003">
    <property type="component" value="Segment"/>
</dbReference>
<organism evidence="1 2">
    <name type="scientific">Microbacterium phage Ariadne</name>
    <dbReference type="NCBI Taxonomy" id="2656546"/>
    <lineage>
        <taxon>Viruses</taxon>
        <taxon>Duplodnaviria</taxon>
        <taxon>Heunggongvirae</taxon>
        <taxon>Uroviricota</taxon>
        <taxon>Caudoviricetes</taxon>
        <taxon>Hodgkinviridae</taxon>
        <taxon>Metamorphoovirus</taxon>
        <taxon>Metamorphoovirus ariadne</taxon>
    </lineage>
</organism>
<dbReference type="RefSeq" id="YP_010751851.1">
    <property type="nucleotide sequence ID" value="NC_073374.1"/>
</dbReference>
<protein>
    <submittedName>
        <fullName evidence="1">Uncharacterized protein</fullName>
    </submittedName>
</protein>
<sequence length="55" mass="6448">MTTVIRCNRIGCTARLEHPTTPPAARAEAKRLGWKVDVASWNRRDREDYCPEHRR</sequence>